<dbReference type="InterPro" id="IPR006501">
    <property type="entry name" value="Pectinesterase_inhib_dom"/>
</dbReference>
<dbReference type="Gene3D" id="1.20.140.40">
    <property type="entry name" value="Invertase/pectin methylesterase inhibitor family protein"/>
    <property type="match status" value="1"/>
</dbReference>
<comment type="similarity">
    <text evidence="3">Belongs to the PMEI family.</text>
</comment>
<dbReference type="InterPro" id="IPR034086">
    <property type="entry name" value="PMEI_plant"/>
</dbReference>
<dbReference type="PANTHER" id="PTHR36710">
    <property type="entry name" value="PECTINESTERASE INHIBITOR-LIKE"/>
    <property type="match status" value="1"/>
</dbReference>
<evidence type="ECO:0000313" key="5">
    <source>
        <dbReference type="EMBL" id="KAL1188658.1"/>
    </source>
</evidence>
<organism evidence="5 6">
    <name type="scientific">Cardamine amara subsp. amara</name>
    <dbReference type="NCBI Taxonomy" id="228776"/>
    <lineage>
        <taxon>Eukaryota</taxon>
        <taxon>Viridiplantae</taxon>
        <taxon>Streptophyta</taxon>
        <taxon>Embryophyta</taxon>
        <taxon>Tracheophyta</taxon>
        <taxon>Spermatophyta</taxon>
        <taxon>Magnoliopsida</taxon>
        <taxon>eudicotyledons</taxon>
        <taxon>Gunneridae</taxon>
        <taxon>Pentapetalae</taxon>
        <taxon>rosids</taxon>
        <taxon>malvids</taxon>
        <taxon>Brassicales</taxon>
        <taxon>Brassicaceae</taxon>
        <taxon>Cardamineae</taxon>
        <taxon>Cardamine</taxon>
    </lineage>
</organism>
<comment type="caution">
    <text evidence="5">The sequence shown here is derived from an EMBL/GenBank/DDBJ whole genome shotgun (WGS) entry which is preliminary data.</text>
</comment>
<dbReference type="SMART" id="SM00856">
    <property type="entry name" value="PMEI"/>
    <property type="match status" value="1"/>
</dbReference>
<evidence type="ECO:0000256" key="1">
    <source>
        <dbReference type="ARBA" id="ARBA00022729"/>
    </source>
</evidence>
<keyword evidence="6" id="KW-1185">Reference proteome</keyword>
<dbReference type="EMBL" id="JBANAX010000916">
    <property type="protein sequence ID" value="KAL1188658.1"/>
    <property type="molecule type" value="Genomic_DNA"/>
</dbReference>
<dbReference type="PANTHER" id="PTHR36710:SF17">
    <property type="entry name" value="PLANT INVERTASE_PECTIN METHYLESTERASE INHIBITOR SUPERFAMILY PROTEIN"/>
    <property type="match status" value="1"/>
</dbReference>
<keyword evidence="2" id="KW-1015">Disulfide bond</keyword>
<sequence length="190" mass="21357">MVAHVNKSFSLGLIVVLGLFVVSSYARFNMMVTKDEIHAICTKKGVNSSLCFEILKPTPEISTLDLSGLIKFLINYESRNVSDTLNQLKLFVENTTSTDYRSTYRECVELYEMAVDDFDTSLKALAAKDYDGLNLGIGALMTDMTTCEDDLVTIKPLPQFFITRGILIKQLSNISLVILECFLREKKKLC</sequence>
<proteinExistence type="inferred from homology"/>
<dbReference type="GO" id="GO:0046910">
    <property type="term" value="F:pectinesterase inhibitor activity"/>
    <property type="evidence" value="ECO:0007669"/>
    <property type="project" value="UniProtKB-ARBA"/>
</dbReference>
<dbReference type="NCBIfam" id="TIGR01614">
    <property type="entry name" value="PME_inhib"/>
    <property type="match status" value="1"/>
</dbReference>
<accession>A0ABD0Z1R3</accession>
<dbReference type="Pfam" id="PF04043">
    <property type="entry name" value="PMEI"/>
    <property type="match status" value="1"/>
</dbReference>
<dbReference type="FunFam" id="1.20.140.40:FF:000008">
    <property type="entry name" value="Invertase/pectin methylesterase inhibitor family protein"/>
    <property type="match status" value="1"/>
</dbReference>
<dbReference type="SUPFAM" id="SSF101148">
    <property type="entry name" value="Plant invertase/pectin methylesterase inhibitor"/>
    <property type="match status" value="1"/>
</dbReference>
<reference evidence="5 6" key="1">
    <citation type="submission" date="2024-04" db="EMBL/GenBank/DDBJ databases">
        <title>Genome assembly C_amara_ONT_v2.</title>
        <authorList>
            <person name="Yant L."/>
            <person name="Moore C."/>
            <person name="Slenker M."/>
        </authorList>
    </citation>
    <scope>NUCLEOTIDE SEQUENCE [LARGE SCALE GENOMIC DNA]</scope>
    <source>
        <tissue evidence="5">Leaf</tissue>
    </source>
</reference>
<gene>
    <name evidence="5" type="ORF">V5N11_022900</name>
</gene>
<feature type="domain" description="Pectinesterase inhibitor" evidence="4">
    <location>
        <begin position="32"/>
        <end position="178"/>
    </location>
</feature>
<dbReference type="AlphaFoldDB" id="A0ABD0Z1R3"/>
<dbReference type="InterPro" id="IPR035513">
    <property type="entry name" value="Invertase/methylesterase_inhib"/>
</dbReference>
<keyword evidence="1" id="KW-0732">Signal</keyword>
<protein>
    <submittedName>
        <fullName evidence="5">Pectinesterase inhibitor 2</fullName>
    </submittedName>
</protein>
<evidence type="ECO:0000259" key="4">
    <source>
        <dbReference type="SMART" id="SM00856"/>
    </source>
</evidence>
<evidence type="ECO:0000313" key="6">
    <source>
        <dbReference type="Proteomes" id="UP001558713"/>
    </source>
</evidence>
<dbReference type="Proteomes" id="UP001558713">
    <property type="component" value="Unassembled WGS sequence"/>
</dbReference>
<name>A0ABD0Z1R3_CARAN</name>
<dbReference type="InterPro" id="IPR052421">
    <property type="entry name" value="PCW_Enzyme_Inhibitor"/>
</dbReference>
<dbReference type="CDD" id="cd15797">
    <property type="entry name" value="PMEI"/>
    <property type="match status" value="1"/>
</dbReference>
<evidence type="ECO:0000256" key="3">
    <source>
        <dbReference type="ARBA" id="ARBA00038471"/>
    </source>
</evidence>
<evidence type="ECO:0000256" key="2">
    <source>
        <dbReference type="ARBA" id="ARBA00023157"/>
    </source>
</evidence>